<keyword evidence="1" id="KW-1185">Reference proteome</keyword>
<name>A0A1I7WXR4_HETBA</name>
<proteinExistence type="predicted"/>
<dbReference type="WBParaSite" id="Hba_09987">
    <property type="protein sequence ID" value="Hba_09987"/>
    <property type="gene ID" value="Hba_09987"/>
</dbReference>
<sequence>MDREATTVLKWRVEDYMSDFNANSSVVYALNQGLYKLLKTCQAYFYQNKVSVFVFKIKEINLKLQTLGLSHNLAETIAQSRVMLPLFIESYKWANSLLSLPTTFESSQMIEGIPFLCNRNLFQASFLLPSNTTLDKDSISSLCGISPIKLLLFDYEKMLKNINKQPNKVLPLLNGSSIHMDHLSIPISHLTTLLESQPLTKVFWKWSHLLFGSSSIKEAVFCGSDPFKTSSEGINPGFSTVKTPFDEMKNELINFIERIIPGKVEHDKQFCQNVPIHDESSYVNDSHQCKYTVNRVWSVHRQTFIKNQHNEES</sequence>
<protein>
    <submittedName>
        <fullName evidence="2">E3 ubiquitin-protein ligase listerin</fullName>
    </submittedName>
</protein>
<evidence type="ECO:0000313" key="1">
    <source>
        <dbReference type="Proteomes" id="UP000095283"/>
    </source>
</evidence>
<evidence type="ECO:0000313" key="2">
    <source>
        <dbReference type="WBParaSite" id="Hba_09987"/>
    </source>
</evidence>
<dbReference type="Proteomes" id="UP000095283">
    <property type="component" value="Unplaced"/>
</dbReference>
<organism evidence="1 2">
    <name type="scientific">Heterorhabditis bacteriophora</name>
    <name type="common">Entomopathogenic nematode worm</name>
    <dbReference type="NCBI Taxonomy" id="37862"/>
    <lineage>
        <taxon>Eukaryota</taxon>
        <taxon>Metazoa</taxon>
        <taxon>Ecdysozoa</taxon>
        <taxon>Nematoda</taxon>
        <taxon>Chromadorea</taxon>
        <taxon>Rhabditida</taxon>
        <taxon>Rhabditina</taxon>
        <taxon>Rhabditomorpha</taxon>
        <taxon>Strongyloidea</taxon>
        <taxon>Heterorhabditidae</taxon>
        <taxon>Heterorhabditis</taxon>
    </lineage>
</organism>
<dbReference type="AlphaFoldDB" id="A0A1I7WXR4"/>
<reference evidence="2" key="1">
    <citation type="submission" date="2016-11" db="UniProtKB">
        <authorList>
            <consortium name="WormBaseParasite"/>
        </authorList>
    </citation>
    <scope>IDENTIFICATION</scope>
</reference>
<accession>A0A1I7WXR4</accession>